<feature type="domain" description="DUF4378" evidence="2">
    <location>
        <begin position="533"/>
        <end position="676"/>
    </location>
</feature>
<dbReference type="InterPro" id="IPR025486">
    <property type="entry name" value="DUF4378"/>
</dbReference>
<dbReference type="EMBL" id="JAWXYG010000002">
    <property type="protein sequence ID" value="KAK4282731.1"/>
    <property type="molecule type" value="Genomic_DNA"/>
</dbReference>
<dbReference type="Proteomes" id="UP001293593">
    <property type="component" value="Unassembled WGS sequence"/>
</dbReference>
<dbReference type="Pfam" id="PF14309">
    <property type="entry name" value="DUF4378"/>
    <property type="match status" value="1"/>
</dbReference>
<dbReference type="Pfam" id="PF14383">
    <property type="entry name" value="VARLMGL"/>
    <property type="match status" value="1"/>
</dbReference>
<evidence type="ECO:0000313" key="5">
    <source>
        <dbReference type="Proteomes" id="UP001293593"/>
    </source>
</evidence>
<feature type="compositionally biased region" description="Polar residues" evidence="1">
    <location>
        <begin position="396"/>
        <end position="405"/>
    </location>
</feature>
<gene>
    <name evidence="4" type="ORF">QN277_014075</name>
</gene>
<dbReference type="PANTHER" id="PTHR21726">
    <property type="entry name" value="PHOSPHATIDYLINOSITOL N-ACETYLGLUCOSAMINYLTRANSFERASE SUBUNIT P DOWN SYNDROME CRITICAL REGION PROTEIN 5 -RELATED"/>
    <property type="match status" value="1"/>
</dbReference>
<keyword evidence="5" id="KW-1185">Reference proteome</keyword>
<proteinExistence type="predicted"/>
<dbReference type="AlphaFoldDB" id="A0AAE1N4Q1"/>
<reference evidence="4" key="1">
    <citation type="submission" date="2023-10" db="EMBL/GenBank/DDBJ databases">
        <title>Chromosome-level genome of the transformable northern wattle, Acacia crassicarpa.</title>
        <authorList>
            <person name="Massaro I."/>
            <person name="Sinha N.R."/>
            <person name="Poethig S."/>
            <person name="Leichty A.R."/>
        </authorList>
    </citation>
    <scope>NUCLEOTIDE SEQUENCE</scope>
    <source>
        <strain evidence="4">Acra3RX</strain>
        <tissue evidence="4">Leaf</tissue>
    </source>
</reference>
<comment type="caution">
    <text evidence="4">The sequence shown here is derived from an EMBL/GenBank/DDBJ whole genome shotgun (WGS) entry which is preliminary data.</text>
</comment>
<evidence type="ECO:0000313" key="4">
    <source>
        <dbReference type="EMBL" id="KAK4282731.1"/>
    </source>
</evidence>
<evidence type="ECO:0000259" key="3">
    <source>
        <dbReference type="Pfam" id="PF14383"/>
    </source>
</evidence>
<sequence>MEIERRRSKVSFLGLFDCNGVSRKKLFPGTPSLPDELKQAKENVGNMPESQLNTRKVDENGMNQSSTANCKPSAGSDMPCETKAPCLVARLMGLDSLPASTIDKVSFTASRSSNSLVSSHCHEDAVVHPIKSRAHKVENRTIEARLPKNTSMRDLELRQKPAAALLASMHEKIMYTNTVEGSRYSENFHRHGSRGSSTLLAIQAKARVQCRDSLNSNGSRGHKQREQNVIASNQFFRSQKPILKQDVKQRTCTSRNSHYNEIEQNMNIQNSATIKVRSTSIVEPNKPTTRSSTGGASKVTNKNFVIDNVRASISGRREAGAKDEFSLIKTKSCNSMRKRYPKRDVLSSNVVNSYQGKSIKCNITTEESMNQDALNKKTGKGVISFTFTSPLKKESQPSTHPNNVHVSAPGLHTTDGDASSDLFNGKAQDLASRINSLECTLATRMPSAVSLPSEVSIESGEGNRSFHSDLKFNMNQQLQGSKGIRQHSSNNNIETEYCEGLNTGLVSQAAEQACGLSYSEDYNRPRNLKLEQVKDMLSYEKLVEESLSQDQTIRNEQVIKTNVFDVLEKWSSETESDGEENLKVDRNLLFDFVSEFLELRRSKGYKGRALESQIWWEEDLCREIKRFKSMQEIMVDELVNMDMSSPQGTWLHFQTEHFQQNLLTEIEWDISTSLITDLLLDLMHHYPSHIVIPSL</sequence>
<evidence type="ECO:0000256" key="1">
    <source>
        <dbReference type="SAM" id="MobiDB-lite"/>
    </source>
</evidence>
<dbReference type="InterPro" id="IPR032795">
    <property type="entry name" value="DUF3741-assoc"/>
</dbReference>
<feature type="domain" description="DUF3741" evidence="3">
    <location>
        <begin position="80"/>
        <end position="102"/>
    </location>
</feature>
<dbReference type="PANTHER" id="PTHR21726:SF57">
    <property type="entry name" value="SERINE-RICH ADHESIN FOR PLATELETS-LIKE PROTEIN"/>
    <property type="match status" value="1"/>
</dbReference>
<evidence type="ECO:0008006" key="6">
    <source>
        <dbReference type="Google" id="ProtNLM"/>
    </source>
</evidence>
<evidence type="ECO:0000259" key="2">
    <source>
        <dbReference type="Pfam" id="PF14309"/>
    </source>
</evidence>
<protein>
    <recommendedName>
        <fullName evidence="6">DUF3741 domain-containing protein</fullName>
    </recommendedName>
</protein>
<feature type="region of interest" description="Disordered" evidence="1">
    <location>
        <begin position="391"/>
        <end position="416"/>
    </location>
</feature>
<organism evidence="4 5">
    <name type="scientific">Acacia crassicarpa</name>
    <name type="common">northern wattle</name>
    <dbReference type="NCBI Taxonomy" id="499986"/>
    <lineage>
        <taxon>Eukaryota</taxon>
        <taxon>Viridiplantae</taxon>
        <taxon>Streptophyta</taxon>
        <taxon>Embryophyta</taxon>
        <taxon>Tracheophyta</taxon>
        <taxon>Spermatophyta</taxon>
        <taxon>Magnoliopsida</taxon>
        <taxon>eudicotyledons</taxon>
        <taxon>Gunneridae</taxon>
        <taxon>Pentapetalae</taxon>
        <taxon>rosids</taxon>
        <taxon>fabids</taxon>
        <taxon>Fabales</taxon>
        <taxon>Fabaceae</taxon>
        <taxon>Caesalpinioideae</taxon>
        <taxon>mimosoid clade</taxon>
        <taxon>Acacieae</taxon>
        <taxon>Acacia</taxon>
    </lineage>
</organism>
<name>A0AAE1N4Q1_9FABA</name>
<accession>A0AAE1N4Q1</accession>